<sequence length="275" mass="31206">MRRMARQTLGRTSLVSRNHPLVSLERRFSGLRRRDTHPRCSHKTGLFLPLRAQRSRNLRRPRSLNSIIRLFPLVENLFMLPARDLRTSALPIRPGFDDLPLKRLHCDLDRVFDLASTSILVTHPSLLHPTHLELIGGLDREVDSPHKALARWKTLADLPWLNHLALNIFRNDLQVWVHLLAGTKKAAWMSTDVIDRIKTGMLTTQCSQKLSAAVGSGQHRHLIKSSYVFAAKIPTVQRARGRTSLLMGNNLESSMCLVDMGRTSAVQLVSSRKTF</sequence>
<name>A0A8H6X5U1_9AGAR</name>
<accession>A0A8H6X5U1</accession>
<reference evidence="1" key="1">
    <citation type="submission" date="2020-05" db="EMBL/GenBank/DDBJ databases">
        <title>Mycena genomes resolve the evolution of fungal bioluminescence.</title>
        <authorList>
            <person name="Tsai I.J."/>
        </authorList>
    </citation>
    <scope>NUCLEOTIDE SEQUENCE</scope>
    <source>
        <strain evidence="1">CCC161011</strain>
    </source>
</reference>
<evidence type="ECO:0000313" key="2">
    <source>
        <dbReference type="Proteomes" id="UP000620124"/>
    </source>
</evidence>
<comment type="caution">
    <text evidence="1">The sequence shown here is derived from an EMBL/GenBank/DDBJ whole genome shotgun (WGS) entry which is preliminary data.</text>
</comment>
<dbReference type="EMBL" id="JACAZI010000026">
    <property type="protein sequence ID" value="KAF7334686.1"/>
    <property type="molecule type" value="Genomic_DNA"/>
</dbReference>
<organism evidence="1 2">
    <name type="scientific">Mycena venus</name>
    <dbReference type="NCBI Taxonomy" id="2733690"/>
    <lineage>
        <taxon>Eukaryota</taxon>
        <taxon>Fungi</taxon>
        <taxon>Dikarya</taxon>
        <taxon>Basidiomycota</taxon>
        <taxon>Agaricomycotina</taxon>
        <taxon>Agaricomycetes</taxon>
        <taxon>Agaricomycetidae</taxon>
        <taxon>Agaricales</taxon>
        <taxon>Marasmiineae</taxon>
        <taxon>Mycenaceae</taxon>
        <taxon>Mycena</taxon>
    </lineage>
</organism>
<dbReference type="OrthoDB" id="3145912at2759"/>
<keyword evidence="2" id="KW-1185">Reference proteome</keyword>
<proteinExistence type="predicted"/>
<gene>
    <name evidence="1" type="ORF">MVEN_02299300</name>
</gene>
<protein>
    <submittedName>
        <fullName evidence="1">Uncharacterized protein</fullName>
    </submittedName>
</protein>
<evidence type="ECO:0000313" key="1">
    <source>
        <dbReference type="EMBL" id="KAF7334686.1"/>
    </source>
</evidence>
<dbReference type="Proteomes" id="UP000620124">
    <property type="component" value="Unassembled WGS sequence"/>
</dbReference>
<dbReference type="AlphaFoldDB" id="A0A8H6X5U1"/>